<dbReference type="RefSeq" id="WP_131599116.1">
    <property type="nucleotide sequence ID" value="NZ_CBDBYK010000011.1"/>
</dbReference>
<evidence type="ECO:0000256" key="4">
    <source>
        <dbReference type="ARBA" id="ARBA00022679"/>
    </source>
</evidence>
<evidence type="ECO:0000256" key="5">
    <source>
        <dbReference type="ARBA" id="ARBA00022723"/>
    </source>
</evidence>
<feature type="binding site" evidence="11">
    <location>
        <position position="155"/>
    </location>
    <ligand>
        <name>ATP</name>
        <dbReference type="ChEBI" id="CHEBI:30616"/>
    </ligand>
</feature>
<keyword evidence="4 11" id="KW-0808">Transferase</keyword>
<dbReference type="GO" id="GO:0009229">
    <property type="term" value="P:thiamine diphosphate biosynthetic process"/>
    <property type="evidence" value="ECO:0007669"/>
    <property type="project" value="UniProtKB-UniRule"/>
</dbReference>
<dbReference type="Gene3D" id="3.40.1190.20">
    <property type="match status" value="1"/>
</dbReference>
<keyword evidence="13" id="KW-1185">Reference proteome</keyword>
<dbReference type="PIRSF" id="PIRSF000513">
    <property type="entry name" value="Thz_kinase"/>
    <property type="match status" value="1"/>
</dbReference>
<dbReference type="CDD" id="cd01170">
    <property type="entry name" value="THZ_kinase"/>
    <property type="match status" value="1"/>
</dbReference>
<evidence type="ECO:0000256" key="2">
    <source>
        <dbReference type="ARBA" id="ARBA00001946"/>
    </source>
</evidence>
<evidence type="ECO:0000256" key="7">
    <source>
        <dbReference type="ARBA" id="ARBA00022777"/>
    </source>
</evidence>
<dbReference type="HAMAP" id="MF_00228">
    <property type="entry name" value="Thz_kinase"/>
    <property type="match status" value="1"/>
</dbReference>
<evidence type="ECO:0000256" key="1">
    <source>
        <dbReference type="ARBA" id="ARBA00001771"/>
    </source>
</evidence>
<keyword evidence="10 11" id="KW-0784">Thiamine biosynthesis</keyword>
<keyword evidence="8 11" id="KW-0067">ATP-binding</keyword>
<reference evidence="12 13" key="1">
    <citation type="submission" date="2018-02" db="EMBL/GenBank/DDBJ databases">
        <title>Mycoplasma marinum and Mycoplasma todarodis sp. nov., moderately halophilic and psychrotolerant mycoplasmas isolated from cephalopods.</title>
        <authorList>
            <person name="Viver T."/>
        </authorList>
    </citation>
    <scope>NUCLEOTIDE SEQUENCE [LARGE SCALE GENOMIC DNA]</scope>
    <source>
        <strain evidence="12 13">PE</strain>
    </source>
</reference>
<dbReference type="EMBL" id="PSZO01000011">
    <property type="protein sequence ID" value="TCG11180.1"/>
    <property type="molecule type" value="Genomic_DNA"/>
</dbReference>
<dbReference type="Pfam" id="PF02110">
    <property type="entry name" value="HK"/>
    <property type="match status" value="1"/>
</dbReference>
<dbReference type="OrthoDB" id="9778146at2"/>
<keyword evidence="6 11" id="KW-0547">Nucleotide-binding</keyword>
<accession>A0A4R0XRY7</accession>
<feature type="binding site" evidence="11">
    <location>
        <position position="111"/>
    </location>
    <ligand>
        <name>ATP</name>
        <dbReference type="ChEBI" id="CHEBI:30616"/>
    </ligand>
</feature>
<dbReference type="SUPFAM" id="SSF53613">
    <property type="entry name" value="Ribokinase-like"/>
    <property type="match status" value="1"/>
</dbReference>
<proteinExistence type="inferred from homology"/>
<comment type="pathway">
    <text evidence="3 11">Cofactor biosynthesis; thiamine diphosphate biosynthesis; 4-methyl-5-(2-phosphoethyl)-thiazole from 5-(2-hydroxyethyl)-4-methylthiazole: step 1/1.</text>
</comment>
<dbReference type="GO" id="GO:0000287">
    <property type="term" value="F:magnesium ion binding"/>
    <property type="evidence" value="ECO:0007669"/>
    <property type="project" value="UniProtKB-UniRule"/>
</dbReference>
<comment type="similarity">
    <text evidence="11">Belongs to the Thz kinase family.</text>
</comment>
<name>A0A4R0XRY7_9MOLU</name>
<comment type="catalytic activity">
    <reaction evidence="1 11">
        <text>5-(2-hydroxyethyl)-4-methylthiazole + ATP = 4-methyl-5-(2-phosphooxyethyl)-thiazole + ADP + H(+)</text>
        <dbReference type="Rhea" id="RHEA:24212"/>
        <dbReference type="ChEBI" id="CHEBI:15378"/>
        <dbReference type="ChEBI" id="CHEBI:17957"/>
        <dbReference type="ChEBI" id="CHEBI:30616"/>
        <dbReference type="ChEBI" id="CHEBI:58296"/>
        <dbReference type="ChEBI" id="CHEBI:456216"/>
        <dbReference type="EC" id="2.7.1.50"/>
    </reaction>
</comment>
<dbReference type="Proteomes" id="UP000294192">
    <property type="component" value="Unassembled WGS sequence"/>
</dbReference>
<dbReference type="PRINTS" id="PR01099">
    <property type="entry name" value="HYETHTZKNASE"/>
</dbReference>
<evidence type="ECO:0000313" key="12">
    <source>
        <dbReference type="EMBL" id="TCG11180.1"/>
    </source>
</evidence>
<dbReference type="InterPro" id="IPR029056">
    <property type="entry name" value="Ribokinase-like"/>
</dbReference>
<dbReference type="EC" id="2.7.1.50" evidence="11"/>
<evidence type="ECO:0000313" key="13">
    <source>
        <dbReference type="Proteomes" id="UP000294192"/>
    </source>
</evidence>
<dbReference type="InterPro" id="IPR000417">
    <property type="entry name" value="Hyethyz_kinase"/>
</dbReference>
<dbReference type="UniPathway" id="UPA00060">
    <property type="reaction ID" value="UER00139"/>
</dbReference>
<dbReference type="AlphaFoldDB" id="A0A4R0XRY7"/>
<gene>
    <name evidence="11" type="primary">thiM</name>
    <name evidence="12" type="ORF">C4B24_02760</name>
</gene>
<comment type="function">
    <text evidence="11">Catalyzes the phosphorylation of the hydroxyl group of 4-methyl-5-beta-hydroxyethylthiazole (THZ).</text>
</comment>
<keyword evidence="5 11" id="KW-0479">Metal-binding</keyword>
<evidence type="ECO:0000256" key="3">
    <source>
        <dbReference type="ARBA" id="ARBA00004868"/>
    </source>
</evidence>
<keyword evidence="9 11" id="KW-0460">Magnesium</keyword>
<sequence>MKKIQENKPLVTNIANIVTANQCANALLAIGASPVMSQELSDLKELTNISNSLVINIGTVRKEEYQMILELVKYANQIKKPVILDPVGSGATTFRTNLAKEIAKIGTTIIKGNASEILSLNYESNTRGVDSNDDISDLEKIKNISKKYNTVLLVTGKTDFVVENNEVLEINGGHQNMTLKTGIGCMGASLLGAFSSIFPPKTASEKLSKMMKKMGNEIFSEKVPTYEEIYSWILDYEE</sequence>
<evidence type="ECO:0000256" key="9">
    <source>
        <dbReference type="ARBA" id="ARBA00022842"/>
    </source>
</evidence>
<evidence type="ECO:0000256" key="10">
    <source>
        <dbReference type="ARBA" id="ARBA00022977"/>
    </source>
</evidence>
<dbReference type="GO" id="GO:0005524">
    <property type="term" value="F:ATP binding"/>
    <property type="evidence" value="ECO:0007669"/>
    <property type="project" value="UniProtKB-UniRule"/>
</dbReference>
<feature type="binding site" evidence="11">
    <location>
        <position position="182"/>
    </location>
    <ligand>
        <name>substrate</name>
    </ligand>
</feature>
<evidence type="ECO:0000256" key="6">
    <source>
        <dbReference type="ARBA" id="ARBA00022741"/>
    </source>
</evidence>
<dbReference type="NCBIfam" id="NF006830">
    <property type="entry name" value="PRK09355.1"/>
    <property type="match status" value="1"/>
</dbReference>
<comment type="cofactor">
    <cofactor evidence="2 11">
        <name>Mg(2+)</name>
        <dbReference type="ChEBI" id="CHEBI:18420"/>
    </cofactor>
</comment>
<feature type="binding site" evidence="11">
    <location>
        <position position="36"/>
    </location>
    <ligand>
        <name>substrate</name>
    </ligand>
</feature>
<comment type="caution">
    <text evidence="12">The sequence shown here is derived from an EMBL/GenBank/DDBJ whole genome shotgun (WGS) entry which is preliminary data.</text>
</comment>
<dbReference type="GO" id="GO:0004417">
    <property type="term" value="F:hydroxyethylthiazole kinase activity"/>
    <property type="evidence" value="ECO:0007669"/>
    <property type="project" value="UniProtKB-UniRule"/>
</dbReference>
<keyword evidence="7 11" id="KW-0418">Kinase</keyword>
<evidence type="ECO:0000256" key="11">
    <source>
        <dbReference type="HAMAP-Rule" id="MF_00228"/>
    </source>
</evidence>
<dbReference type="GO" id="GO:0009228">
    <property type="term" value="P:thiamine biosynthetic process"/>
    <property type="evidence" value="ECO:0007669"/>
    <property type="project" value="UniProtKB-KW"/>
</dbReference>
<organism evidence="12 13">
    <name type="scientific">Mycoplasma marinum</name>
    <dbReference type="NCBI Taxonomy" id="1937190"/>
    <lineage>
        <taxon>Bacteria</taxon>
        <taxon>Bacillati</taxon>
        <taxon>Mycoplasmatota</taxon>
        <taxon>Mollicutes</taxon>
        <taxon>Mycoplasmataceae</taxon>
        <taxon>Mycoplasma</taxon>
    </lineage>
</organism>
<protein>
    <recommendedName>
        <fullName evidence="11">Hydroxyethylthiazole kinase</fullName>
        <ecNumber evidence="11">2.7.1.50</ecNumber>
    </recommendedName>
    <alternativeName>
        <fullName evidence="11">4-methyl-5-beta-hydroxyethylthiazole kinase</fullName>
        <shortName evidence="11">TH kinase</shortName>
        <shortName evidence="11">Thz kinase</shortName>
    </alternativeName>
</protein>
<evidence type="ECO:0000256" key="8">
    <source>
        <dbReference type="ARBA" id="ARBA00022840"/>
    </source>
</evidence>